<comment type="caution">
    <text evidence="1">The sequence shown here is derived from an EMBL/GenBank/DDBJ whole genome shotgun (WGS) entry which is preliminary data.</text>
</comment>
<evidence type="ECO:0000313" key="1">
    <source>
        <dbReference type="EMBL" id="KRY80111.1"/>
    </source>
</evidence>
<protein>
    <submittedName>
        <fullName evidence="1">Uncharacterized protein</fullName>
    </submittedName>
</protein>
<reference evidence="1 2" key="1">
    <citation type="submission" date="2015-01" db="EMBL/GenBank/DDBJ databases">
        <title>Evolution of Trichinella species and genotypes.</title>
        <authorList>
            <person name="Korhonen P.K."/>
            <person name="Edoardo P."/>
            <person name="Giuseppe L.R."/>
            <person name="Gasser R.B."/>
        </authorList>
    </citation>
    <scope>NUCLEOTIDE SEQUENCE [LARGE SCALE GENOMIC DNA]</scope>
    <source>
        <strain evidence="1">ISS470</strain>
    </source>
</reference>
<sequence length="45" mass="5133">MRILQTIQTGRERTCIPGLRHIGNLQTFKADIAAFMYDKIVLQNG</sequence>
<dbReference type="AlphaFoldDB" id="A0A0V1F2G2"/>
<evidence type="ECO:0000313" key="2">
    <source>
        <dbReference type="Proteomes" id="UP000054995"/>
    </source>
</evidence>
<dbReference type="Proteomes" id="UP000054995">
    <property type="component" value="Unassembled WGS sequence"/>
</dbReference>
<proteinExistence type="predicted"/>
<dbReference type="EMBL" id="JYDT01000804">
    <property type="protein sequence ID" value="KRY80111.1"/>
    <property type="molecule type" value="Genomic_DNA"/>
</dbReference>
<name>A0A0V1F2G2_TRIPS</name>
<keyword evidence="2" id="KW-1185">Reference proteome</keyword>
<organism evidence="1 2">
    <name type="scientific">Trichinella pseudospiralis</name>
    <name type="common">Parasitic roundworm</name>
    <dbReference type="NCBI Taxonomy" id="6337"/>
    <lineage>
        <taxon>Eukaryota</taxon>
        <taxon>Metazoa</taxon>
        <taxon>Ecdysozoa</taxon>
        <taxon>Nematoda</taxon>
        <taxon>Enoplea</taxon>
        <taxon>Dorylaimia</taxon>
        <taxon>Trichinellida</taxon>
        <taxon>Trichinellidae</taxon>
        <taxon>Trichinella</taxon>
    </lineage>
</organism>
<accession>A0A0V1F2G2</accession>
<gene>
    <name evidence="1" type="ORF">T4D_7139</name>
</gene>